<evidence type="ECO:0000313" key="2">
    <source>
        <dbReference type="EMBL" id="KAL2622708.1"/>
    </source>
</evidence>
<dbReference type="EMBL" id="JBHFFA010000006">
    <property type="protein sequence ID" value="KAL2622708.1"/>
    <property type="molecule type" value="Genomic_DNA"/>
</dbReference>
<feature type="region of interest" description="Disordered" evidence="1">
    <location>
        <begin position="451"/>
        <end position="470"/>
    </location>
</feature>
<comment type="caution">
    <text evidence="2">The sequence shown here is derived from an EMBL/GenBank/DDBJ whole genome shotgun (WGS) entry which is preliminary data.</text>
</comment>
<feature type="region of interest" description="Disordered" evidence="1">
    <location>
        <begin position="348"/>
        <end position="424"/>
    </location>
</feature>
<evidence type="ECO:0008006" key="4">
    <source>
        <dbReference type="Google" id="ProtNLM"/>
    </source>
</evidence>
<dbReference type="PANTHER" id="PTHR33322:SF4">
    <property type="entry name" value="BAG DOMAIN CONTAINING PROTEIN, EXPRESSED"/>
    <property type="match status" value="1"/>
</dbReference>
<dbReference type="PROSITE" id="PS50096">
    <property type="entry name" value="IQ"/>
    <property type="match status" value="1"/>
</dbReference>
<name>A0ABD1Y7G8_9MARC</name>
<accession>A0ABD1Y7G8</accession>
<proteinExistence type="predicted"/>
<reference evidence="2 3" key="1">
    <citation type="submission" date="2024-09" db="EMBL/GenBank/DDBJ databases">
        <title>Chromosome-scale assembly of Riccia fluitans.</title>
        <authorList>
            <person name="Paukszto L."/>
            <person name="Sawicki J."/>
            <person name="Karawczyk K."/>
            <person name="Piernik-Szablinska J."/>
            <person name="Szczecinska M."/>
            <person name="Mazdziarz M."/>
        </authorList>
    </citation>
    <scope>NUCLEOTIDE SEQUENCE [LARGE SCALE GENOMIC DNA]</scope>
    <source>
        <strain evidence="2">Rf_01</strain>
        <tissue evidence="2">Aerial parts of the thallus</tissue>
    </source>
</reference>
<dbReference type="PANTHER" id="PTHR33322">
    <property type="entry name" value="BAG DOMAIN CONTAINING PROTEIN, EXPRESSED"/>
    <property type="match status" value="1"/>
</dbReference>
<feature type="compositionally biased region" description="Basic and acidic residues" evidence="1">
    <location>
        <begin position="479"/>
        <end position="488"/>
    </location>
</feature>
<feature type="region of interest" description="Disordered" evidence="1">
    <location>
        <begin position="479"/>
        <end position="503"/>
    </location>
</feature>
<dbReference type="InterPro" id="IPR040400">
    <property type="entry name" value="BAG5/6/7/8"/>
</dbReference>
<dbReference type="SMART" id="SM00015">
    <property type="entry name" value="IQ"/>
    <property type="match status" value="1"/>
</dbReference>
<sequence length="1014" mass="115655">MNGCSKRSLSPWSAELDDAASELSGSVDDYCRIPYLRMRENGTYEKNTILKKIYKDMGFLSTAYKKINPQTYTKSSFPRHPRRTKAENHLRKYEPYKSKGTPRYSRIDKFIEGLDQACAALPKPLMEDFCRVRPHAVAVQSHPKKEVRRIQVHGVEPDFSTSVIIAEQREEDLEQPECPIESGALTEKVDVQINKSKSPEMGTWRVADECNRDCERQAVKRSTDESPFERKKMELVRAATMLQSRYRGHKVRRSQPLKYMHMIGNAKTKLEELKQEFSTWKIAPGFPTDYAERLSMTQNVMNLLMKLESIQGVPLYIREFRKSVAREVAKFQEEVDAFLRHNTKHGPLFELMRKGNNRRQNSQTETNKPDLSGNRSNNLSPDMSTTEELPTEPNTDSRPTEELADAPTSVEPEDCNECEPEDSDLYSDRLVADIVAPECPEEIIPLREDSLVSPEPSLKNQNVPPSPSVQPFLESEIGAKNETSRDESDQCETIGAGYHDNYIPSRNNSSRKLRKKAYAVRFQDEVNIVSRIEAVESPNEDFSSLDAAGLKKYNHQCPPVSRFDGTERKQSTDMNQPHDEAYSQVSAAKSEVGDHKGPPTSCSSVIIPAHRCEPNTEELHPVEQKEPSFGDYREDRRLKHQSLPAGALNSSANKLESFRQVTVPSKSRFCTEQSQLRATSYHDPIRQGYEGSSYDGEVVQEHDRITEVQAGARRGNVKVPALDLSLEQRQKVAFAGDELRQVLRSPRIRRSGDEFQSVRLSPRKVSDEVRNEGNVESIRAPAMESVSCCSDCAQPRGHYPYECWKSRPRSEEERRPRHNAYTGHQVEVQEEYGSGDYFRPRGNEEFSGFDHRELRYAADPYTLKIRRARQVTEITAANDEQLVYQKQNRLPPRPPPPPTAVQVQQQIPKVYAHKTTSYTPSPPDSICSEAERAYQKNMSQVPYRQTVVPEERRAWESEESGQGSEQELVTKLADDNKRLKGLLKDVMHWNKAQATAMVSMSERIEHLEGLDKLP</sequence>
<gene>
    <name evidence="2" type="ORF">R1flu_002913</name>
</gene>
<feature type="compositionally biased region" description="Basic and acidic residues" evidence="1">
    <location>
        <begin position="564"/>
        <end position="581"/>
    </location>
</feature>
<evidence type="ECO:0000313" key="3">
    <source>
        <dbReference type="Proteomes" id="UP001605036"/>
    </source>
</evidence>
<feature type="compositionally biased region" description="Polar residues" evidence="1">
    <location>
        <begin position="373"/>
        <end position="397"/>
    </location>
</feature>
<dbReference type="InterPro" id="IPR000048">
    <property type="entry name" value="IQ_motif_EF-hand-BS"/>
</dbReference>
<dbReference type="CDD" id="cd23767">
    <property type="entry name" value="IQCD"/>
    <property type="match status" value="1"/>
</dbReference>
<protein>
    <recommendedName>
        <fullName evidence="4">BAG domain-containing protein</fullName>
    </recommendedName>
</protein>
<keyword evidence="3" id="KW-1185">Reference proteome</keyword>
<evidence type="ECO:0000256" key="1">
    <source>
        <dbReference type="SAM" id="MobiDB-lite"/>
    </source>
</evidence>
<dbReference type="AlphaFoldDB" id="A0ABD1Y7G8"/>
<dbReference type="SUPFAM" id="SSF63491">
    <property type="entry name" value="BAG domain"/>
    <property type="match status" value="1"/>
</dbReference>
<feature type="region of interest" description="Disordered" evidence="1">
    <location>
        <begin position="556"/>
        <end position="599"/>
    </location>
</feature>
<dbReference type="Proteomes" id="UP001605036">
    <property type="component" value="Unassembled WGS sequence"/>
</dbReference>
<organism evidence="2 3">
    <name type="scientific">Riccia fluitans</name>
    <dbReference type="NCBI Taxonomy" id="41844"/>
    <lineage>
        <taxon>Eukaryota</taxon>
        <taxon>Viridiplantae</taxon>
        <taxon>Streptophyta</taxon>
        <taxon>Embryophyta</taxon>
        <taxon>Marchantiophyta</taxon>
        <taxon>Marchantiopsida</taxon>
        <taxon>Marchantiidae</taxon>
        <taxon>Marchantiales</taxon>
        <taxon>Ricciaceae</taxon>
        <taxon>Riccia</taxon>
    </lineage>
</organism>
<feature type="compositionally biased region" description="Acidic residues" evidence="1">
    <location>
        <begin position="411"/>
        <end position="424"/>
    </location>
</feature>